<protein>
    <submittedName>
        <fullName evidence="1">Uncharacterized protein</fullName>
    </submittedName>
</protein>
<name>A0A481Z985_9VIRU</name>
<dbReference type="EMBL" id="MK500565">
    <property type="protein sequence ID" value="QBK91690.1"/>
    <property type="molecule type" value="Genomic_DNA"/>
</dbReference>
<accession>A0A481Z985</accession>
<reference evidence="1" key="1">
    <citation type="journal article" date="2019" name="MBio">
        <title>Virus Genomes from Deep Sea Sediments Expand the Ocean Megavirome and Support Independent Origins of Viral Gigantism.</title>
        <authorList>
            <person name="Backstrom D."/>
            <person name="Yutin N."/>
            <person name="Jorgensen S.L."/>
            <person name="Dharamshi J."/>
            <person name="Homa F."/>
            <person name="Zaremba-Niedwiedzka K."/>
            <person name="Spang A."/>
            <person name="Wolf Y.I."/>
            <person name="Koonin E.V."/>
            <person name="Ettema T.J."/>
        </authorList>
    </citation>
    <scope>NUCLEOTIDE SEQUENCE</scope>
</reference>
<sequence>MDVVEVKQLLKDGLSPNTKIIDMIGAMKNDDNVLEGLRDVFSGSFPGLTSEIVKEMLQAFDMDAFCQRILNDALTEEEESALLTSFSLTMHYVASLGPDCDLLTRIVQIAERIERES</sequence>
<proteinExistence type="predicted"/>
<gene>
    <name evidence="1" type="ORF">LCPAC304_00160</name>
</gene>
<evidence type="ECO:0000313" key="1">
    <source>
        <dbReference type="EMBL" id="QBK91690.1"/>
    </source>
</evidence>
<organism evidence="1">
    <name type="scientific">Pithovirus LCPAC304</name>
    <dbReference type="NCBI Taxonomy" id="2506594"/>
    <lineage>
        <taxon>Viruses</taxon>
        <taxon>Pithoviruses</taxon>
    </lineage>
</organism>